<accession>A0A2N5Y1H6</accession>
<dbReference type="Proteomes" id="UP000234845">
    <property type="component" value="Unassembled WGS sequence"/>
</dbReference>
<dbReference type="EMBL" id="PKLZ01000008">
    <property type="protein sequence ID" value="PLW82235.1"/>
    <property type="molecule type" value="Genomic_DNA"/>
</dbReference>
<keyword evidence="2" id="KW-1185">Reference proteome</keyword>
<organism evidence="1 2">
    <name type="scientific">Kineobactrum sediminis</name>
    <dbReference type="NCBI Taxonomy" id="1905677"/>
    <lineage>
        <taxon>Bacteria</taxon>
        <taxon>Pseudomonadati</taxon>
        <taxon>Pseudomonadota</taxon>
        <taxon>Gammaproteobacteria</taxon>
        <taxon>Cellvibrionales</taxon>
        <taxon>Halieaceae</taxon>
        <taxon>Kineobactrum</taxon>
    </lineage>
</organism>
<dbReference type="RefSeq" id="WP_101521487.1">
    <property type="nucleotide sequence ID" value="NZ_PKLZ01000008.1"/>
</dbReference>
<dbReference type="AlphaFoldDB" id="A0A2N5Y1H6"/>
<proteinExistence type="predicted"/>
<reference evidence="2" key="1">
    <citation type="submission" date="2017-11" db="EMBL/GenBank/DDBJ databases">
        <title>The draft genome sequence of Chromatocurvus sp. F02.</title>
        <authorList>
            <person name="Du Z.-J."/>
            <person name="Chang Y.-Q."/>
        </authorList>
    </citation>
    <scope>NUCLEOTIDE SEQUENCE [LARGE SCALE GENOMIC DNA]</scope>
    <source>
        <strain evidence="2">F02</strain>
    </source>
</reference>
<gene>
    <name evidence="1" type="ORF">CWI75_10680</name>
</gene>
<evidence type="ECO:0000313" key="2">
    <source>
        <dbReference type="Proteomes" id="UP000234845"/>
    </source>
</evidence>
<evidence type="ECO:0000313" key="1">
    <source>
        <dbReference type="EMBL" id="PLW82235.1"/>
    </source>
</evidence>
<name>A0A2N5Y1H6_9GAMM</name>
<comment type="caution">
    <text evidence="1">The sequence shown here is derived from an EMBL/GenBank/DDBJ whole genome shotgun (WGS) entry which is preliminary data.</text>
</comment>
<protein>
    <submittedName>
        <fullName evidence="1">Uncharacterized protein</fullName>
    </submittedName>
</protein>
<sequence length="115" mass="12269">MEAVIETNNVPRPGSVCRFTADNFIPSGVTLRVAGTNDTGPDFDKSYTTDEAMTIQKAVSKLCNAITTRSVSPPEGPPDLNLTAWTTQDHEGARLTLRPCDGFGAVQIASVSINE</sequence>